<dbReference type="RefSeq" id="WP_058521734.1">
    <property type="nucleotide sequence ID" value="NZ_CAAAIP010000004.1"/>
</dbReference>
<sequence length="114" mass="13178">MPKKNENQSNAEKFNSFKSDWVELRALLLQGNFNIVRTPVQLEFLRKHVDDPIDTLMELIEHKDSEFIQALQGVAKNSDDDKIKKVAKHLLEEIKAQPNPEEDAPDNESTLRPR</sequence>
<gene>
    <name evidence="2" type="ORF">Ltuc_2515</name>
</gene>
<evidence type="ECO:0000256" key="1">
    <source>
        <dbReference type="SAM" id="MobiDB-lite"/>
    </source>
</evidence>
<organism evidence="2 3">
    <name type="scientific">Legionella tucsonensis</name>
    <dbReference type="NCBI Taxonomy" id="40335"/>
    <lineage>
        <taxon>Bacteria</taxon>
        <taxon>Pseudomonadati</taxon>
        <taxon>Pseudomonadota</taxon>
        <taxon>Gammaproteobacteria</taxon>
        <taxon>Legionellales</taxon>
        <taxon>Legionellaceae</taxon>
        <taxon>Legionella</taxon>
    </lineage>
</organism>
<evidence type="ECO:0000313" key="3">
    <source>
        <dbReference type="Proteomes" id="UP000054693"/>
    </source>
</evidence>
<accession>A0A0W0ZQR9</accession>
<dbReference type="AlphaFoldDB" id="A0A0W0ZQR9"/>
<name>A0A0W0ZQR9_9GAMM</name>
<dbReference type="PATRIC" id="fig|40335.7.peg.2686"/>
<dbReference type="EMBL" id="LNZA01000007">
    <property type="protein sequence ID" value="KTD71533.1"/>
    <property type="molecule type" value="Genomic_DNA"/>
</dbReference>
<evidence type="ECO:0000313" key="2">
    <source>
        <dbReference type="EMBL" id="KTD71533.1"/>
    </source>
</evidence>
<reference evidence="2 3" key="1">
    <citation type="submission" date="2015-11" db="EMBL/GenBank/DDBJ databases">
        <title>Genomic analysis of 38 Legionella species identifies large and diverse effector repertoires.</title>
        <authorList>
            <person name="Burstein D."/>
            <person name="Amaro F."/>
            <person name="Zusman T."/>
            <person name="Lifshitz Z."/>
            <person name="Cohen O."/>
            <person name="Gilbert J.A."/>
            <person name="Pupko T."/>
            <person name="Shuman H.A."/>
            <person name="Segal G."/>
        </authorList>
    </citation>
    <scope>NUCLEOTIDE SEQUENCE [LARGE SCALE GENOMIC DNA]</scope>
    <source>
        <strain evidence="2 3">ATCC 49180</strain>
    </source>
</reference>
<proteinExistence type="predicted"/>
<keyword evidence="3" id="KW-1185">Reference proteome</keyword>
<feature type="region of interest" description="Disordered" evidence="1">
    <location>
        <begin position="93"/>
        <end position="114"/>
    </location>
</feature>
<protein>
    <submittedName>
        <fullName evidence="2">Uncharacterized protein</fullName>
    </submittedName>
</protein>
<comment type="caution">
    <text evidence="2">The sequence shown here is derived from an EMBL/GenBank/DDBJ whole genome shotgun (WGS) entry which is preliminary data.</text>
</comment>
<dbReference type="Proteomes" id="UP000054693">
    <property type="component" value="Unassembled WGS sequence"/>
</dbReference>